<protein>
    <recommendedName>
        <fullName evidence="2">Ig-like domain-containing protein</fullName>
    </recommendedName>
</protein>
<evidence type="ECO:0000259" key="2">
    <source>
        <dbReference type="PROSITE" id="PS50835"/>
    </source>
</evidence>
<dbReference type="PROSITE" id="PS00290">
    <property type="entry name" value="IG_MHC"/>
    <property type="match status" value="2"/>
</dbReference>
<proteinExistence type="predicted"/>
<organism evidence="3">
    <name type="scientific">Castor canadensis</name>
    <name type="common">American beaver</name>
    <dbReference type="NCBI Taxonomy" id="51338"/>
    <lineage>
        <taxon>Eukaryota</taxon>
        <taxon>Metazoa</taxon>
        <taxon>Chordata</taxon>
        <taxon>Craniata</taxon>
        <taxon>Vertebrata</taxon>
        <taxon>Euteleostomi</taxon>
        <taxon>Mammalia</taxon>
        <taxon>Eutheria</taxon>
        <taxon>Euarchontoglires</taxon>
        <taxon>Glires</taxon>
        <taxon>Rodentia</taxon>
        <taxon>Castorimorpha</taxon>
        <taxon>Castoridae</taxon>
        <taxon>Castor</taxon>
    </lineage>
</organism>
<dbReference type="InterPro" id="IPR013783">
    <property type="entry name" value="Ig-like_fold"/>
</dbReference>
<dbReference type="Ensembl" id="ENSCCNT00000020712.1">
    <property type="protein sequence ID" value="ENSCCNP00000015868.1"/>
    <property type="gene ID" value="ENSCCNG00000016139.1"/>
</dbReference>
<reference evidence="3" key="1">
    <citation type="submission" date="2023-09" db="UniProtKB">
        <authorList>
            <consortium name="Ensembl"/>
        </authorList>
    </citation>
    <scope>IDENTIFICATION</scope>
</reference>
<sequence length="486" mass="53577">MELVLSWVFHAPILECNIWSNIYSVVQSGGGLVKPEDSLRVSCTMKRIQQPPGKALEWLANIWWNDNTYYNPALKSQLTISKDSSNNLVFLTMTNLDPTDMATYHCAKAALRHKILWQCDYFDYWGSGTLVTVSSESPSAPSVFPLISCEGPLPDENLVAMGCLARDFLPSSISFSWNYKNNSEVSKGIRTFPTVLAGSKYAATSQVLLSPKDVFEGKDDYLVCKVQHGSNNKNLQVPFPGEMTTEQSPNVTVFIPPRDAFTGSGVRKSSLICQATDFSPKQITVSWLKDGKPVKSGFITEPVTAEAKGSTFKITSTLTITESEWLNLNSGEQFTCTVTHTDLPSPLKQTISKPRGVAKHPPAVYMLPPAREQLILRESATITCLVKAFSPPDVFVQWLHRGQPLSADKYVTSTPMPEPQIPGLYFAHSILTVPEEEWNSGESFTCVVAHEALPLLATERTVDKSTGKPTLYNVSLIVSDTASTCY</sequence>
<accession>A0A8C0WVP0</accession>
<dbReference type="CDD" id="cd05768">
    <property type="entry name" value="IgC1_CH3_IgAGD_CH4_IgAEM"/>
    <property type="match status" value="1"/>
</dbReference>
<dbReference type="Gene3D" id="2.60.40.10">
    <property type="entry name" value="Immunoglobulins"/>
    <property type="match status" value="4"/>
</dbReference>
<dbReference type="PANTHER" id="PTHR23411">
    <property type="entry name" value="TAPASIN"/>
    <property type="match status" value="1"/>
</dbReference>
<dbReference type="SUPFAM" id="SSF48726">
    <property type="entry name" value="Immunoglobulin"/>
    <property type="match status" value="4"/>
</dbReference>
<name>A0A8C0WVP0_CASCN</name>
<dbReference type="PROSITE" id="PS50835">
    <property type="entry name" value="IG_LIKE"/>
    <property type="match status" value="4"/>
</dbReference>
<dbReference type="InterPro" id="IPR003597">
    <property type="entry name" value="Ig_C1-set"/>
</dbReference>
<dbReference type="InterPro" id="IPR013106">
    <property type="entry name" value="Ig_V-set"/>
</dbReference>
<feature type="domain" description="Ig-like" evidence="2">
    <location>
        <begin position="249"/>
        <end position="352"/>
    </location>
</feature>
<feature type="domain" description="Ig-like" evidence="2">
    <location>
        <begin position="141"/>
        <end position="236"/>
    </location>
</feature>
<evidence type="ECO:0000313" key="3">
    <source>
        <dbReference type="Ensembl" id="ENSCCNP00000015868.1"/>
    </source>
</evidence>
<dbReference type="AlphaFoldDB" id="A0A8C0WVP0"/>
<dbReference type="SMART" id="SM00406">
    <property type="entry name" value="IGv"/>
    <property type="match status" value="1"/>
</dbReference>
<evidence type="ECO:0000256" key="1">
    <source>
        <dbReference type="ARBA" id="ARBA00023319"/>
    </source>
</evidence>
<dbReference type="FunFam" id="2.60.40.10:FF:000463">
    <property type="entry name" value="Immunoglobulin heavy constant gamma 1"/>
    <property type="match status" value="2"/>
</dbReference>
<dbReference type="Pfam" id="PF07654">
    <property type="entry name" value="C1-set"/>
    <property type="match status" value="3"/>
</dbReference>
<dbReference type="InterPro" id="IPR050380">
    <property type="entry name" value="Immune_Resp_Modulators"/>
</dbReference>
<feature type="domain" description="Ig-like" evidence="2">
    <location>
        <begin position="12"/>
        <end position="106"/>
    </location>
</feature>
<dbReference type="InterPro" id="IPR007110">
    <property type="entry name" value="Ig-like_dom"/>
</dbReference>
<dbReference type="InterPro" id="IPR003006">
    <property type="entry name" value="Ig/MHC_CS"/>
</dbReference>
<dbReference type="CDD" id="cd21819">
    <property type="entry name" value="IgC1_CH1_IgM"/>
    <property type="match status" value="1"/>
</dbReference>
<keyword evidence="1" id="KW-0393">Immunoglobulin domain</keyword>
<dbReference type="SMART" id="SM00409">
    <property type="entry name" value="IG"/>
    <property type="match status" value="2"/>
</dbReference>
<dbReference type="InterPro" id="IPR003599">
    <property type="entry name" value="Ig_sub"/>
</dbReference>
<dbReference type="SMART" id="SM00407">
    <property type="entry name" value="IGc1"/>
    <property type="match status" value="3"/>
</dbReference>
<dbReference type="InterPro" id="IPR036179">
    <property type="entry name" value="Ig-like_dom_sf"/>
</dbReference>
<dbReference type="FunFam" id="2.60.40.10:FF:001836">
    <property type="entry name" value="Immunoglobulin heavy constant mu"/>
    <property type="match status" value="1"/>
</dbReference>
<feature type="domain" description="Ig-like" evidence="2">
    <location>
        <begin position="362"/>
        <end position="463"/>
    </location>
</feature>